<dbReference type="Pfam" id="PF11967">
    <property type="entry name" value="RecO_N"/>
    <property type="match status" value="1"/>
</dbReference>
<feature type="domain" description="DNA replication/recombination mediator RecO N-terminal" evidence="8">
    <location>
        <begin position="1"/>
        <end position="72"/>
    </location>
</feature>
<evidence type="ECO:0000256" key="3">
    <source>
        <dbReference type="ARBA" id="ARBA00022763"/>
    </source>
</evidence>
<dbReference type="SUPFAM" id="SSF50249">
    <property type="entry name" value="Nucleic acid-binding proteins"/>
    <property type="match status" value="1"/>
</dbReference>
<comment type="function">
    <text evidence="7">Involved in DNA repair and RecF pathway recombination.</text>
</comment>
<dbReference type="InterPro" id="IPR012340">
    <property type="entry name" value="NA-bd_OB-fold"/>
</dbReference>
<evidence type="ECO:0000256" key="2">
    <source>
        <dbReference type="ARBA" id="ARBA00021310"/>
    </source>
</evidence>
<dbReference type="PANTHER" id="PTHR33991">
    <property type="entry name" value="DNA REPAIR PROTEIN RECO"/>
    <property type="match status" value="1"/>
</dbReference>
<dbReference type="GO" id="GO:0006302">
    <property type="term" value="P:double-strand break repair"/>
    <property type="evidence" value="ECO:0007669"/>
    <property type="project" value="TreeGrafter"/>
</dbReference>
<dbReference type="GO" id="GO:0006310">
    <property type="term" value="P:DNA recombination"/>
    <property type="evidence" value="ECO:0007669"/>
    <property type="project" value="UniProtKB-UniRule"/>
</dbReference>
<dbReference type="STRING" id="51670.SAMN04488557_1052"/>
<sequence>MQWSDEGIVLSVKPHGETAAIVDLWTRAHGRHMGLVHGGRSRRLRPVLQPGNHIDAEWKARLADQLGTMSVEMRRAFAAEAMDDAQALMALSSITSLTRLLPERDPHPNLYEITLFVLGFLNDATVWPALLVRWEMALLDELGFGLDLSQCAATGSNDQLIYVSPKSGRAVSASAGEPYRDKLLALPQFLTKQRSGAVTMQDVSLGFALTGHFIEKHLLLPRGETLPQSRARLVALLAA</sequence>
<dbReference type="HAMAP" id="MF_00201">
    <property type="entry name" value="RecO"/>
    <property type="match status" value="1"/>
</dbReference>
<dbReference type="Gene3D" id="2.40.50.140">
    <property type="entry name" value="Nucleic acid-binding proteins"/>
    <property type="match status" value="1"/>
</dbReference>
<protein>
    <recommendedName>
        <fullName evidence="2 7">DNA repair protein RecO</fullName>
    </recommendedName>
    <alternativeName>
        <fullName evidence="6 7">Recombination protein O</fullName>
    </alternativeName>
</protein>
<dbReference type="OrthoDB" id="9804792at2"/>
<proteinExistence type="inferred from homology"/>
<dbReference type="InterPro" id="IPR037278">
    <property type="entry name" value="ARFGAP/RecO"/>
</dbReference>
<dbReference type="Pfam" id="PF02565">
    <property type="entry name" value="RecO_C"/>
    <property type="match status" value="1"/>
</dbReference>
<keyword evidence="10" id="KW-1185">Reference proteome</keyword>
<comment type="similarity">
    <text evidence="1 7">Belongs to the RecO family.</text>
</comment>
<dbReference type="Gene3D" id="1.20.1440.120">
    <property type="entry name" value="Recombination protein O, C-terminal domain"/>
    <property type="match status" value="1"/>
</dbReference>
<dbReference type="EMBL" id="FPCH01000001">
    <property type="protein sequence ID" value="SFV28628.1"/>
    <property type="molecule type" value="Genomic_DNA"/>
</dbReference>
<evidence type="ECO:0000256" key="5">
    <source>
        <dbReference type="ARBA" id="ARBA00023204"/>
    </source>
</evidence>
<keyword evidence="4 7" id="KW-0233">DNA recombination</keyword>
<evidence type="ECO:0000256" key="6">
    <source>
        <dbReference type="ARBA" id="ARBA00033409"/>
    </source>
</evidence>
<evidence type="ECO:0000256" key="4">
    <source>
        <dbReference type="ARBA" id="ARBA00023172"/>
    </source>
</evidence>
<evidence type="ECO:0000313" key="9">
    <source>
        <dbReference type="EMBL" id="SFV28628.1"/>
    </source>
</evidence>
<evidence type="ECO:0000256" key="7">
    <source>
        <dbReference type="HAMAP-Rule" id="MF_00201"/>
    </source>
</evidence>
<name>A0A1I7N1W6_9HYPH</name>
<dbReference type="SUPFAM" id="SSF57863">
    <property type="entry name" value="ArfGap/RecO-like zinc finger"/>
    <property type="match status" value="1"/>
</dbReference>
<dbReference type="InterPro" id="IPR042242">
    <property type="entry name" value="RecO_C"/>
</dbReference>
<keyword evidence="5 7" id="KW-0234">DNA repair</keyword>
<gene>
    <name evidence="7" type="primary">recO</name>
    <name evidence="9" type="ORF">SAMN04488557_1052</name>
</gene>
<dbReference type="InterPro" id="IPR022572">
    <property type="entry name" value="DNA_rep/recomb_RecO_N"/>
</dbReference>
<dbReference type="RefSeq" id="WP_092865095.1">
    <property type="nucleotide sequence ID" value="NZ_FPCH01000001.1"/>
</dbReference>
<evidence type="ECO:0000313" key="10">
    <source>
        <dbReference type="Proteomes" id="UP000199423"/>
    </source>
</evidence>
<keyword evidence="3 7" id="KW-0227">DNA damage</keyword>
<dbReference type="PANTHER" id="PTHR33991:SF1">
    <property type="entry name" value="DNA REPAIR PROTEIN RECO"/>
    <property type="match status" value="1"/>
</dbReference>
<organism evidence="9 10">
    <name type="scientific">Hyphomicrobium facile</name>
    <dbReference type="NCBI Taxonomy" id="51670"/>
    <lineage>
        <taxon>Bacteria</taxon>
        <taxon>Pseudomonadati</taxon>
        <taxon>Pseudomonadota</taxon>
        <taxon>Alphaproteobacteria</taxon>
        <taxon>Hyphomicrobiales</taxon>
        <taxon>Hyphomicrobiaceae</taxon>
        <taxon>Hyphomicrobium</taxon>
    </lineage>
</organism>
<dbReference type="AlphaFoldDB" id="A0A1I7N1W6"/>
<dbReference type="Proteomes" id="UP000199423">
    <property type="component" value="Unassembled WGS sequence"/>
</dbReference>
<accession>A0A1I7N1W6</accession>
<dbReference type="InterPro" id="IPR003717">
    <property type="entry name" value="RecO"/>
</dbReference>
<dbReference type="GO" id="GO:0043590">
    <property type="term" value="C:bacterial nucleoid"/>
    <property type="evidence" value="ECO:0007669"/>
    <property type="project" value="TreeGrafter"/>
</dbReference>
<reference evidence="10" key="1">
    <citation type="submission" date="2016-10" db="EMBL/GenBank/DDBJ databases">
        <authorList>
            <person name="Varghese N."/>
            <person name="Submissions S."/>
        </authorList>
    </citation>
    <scope>NUCLEOTIDE SEQUENCE [LARGE SCALE GENOMIC DNA]</scope>
    <source>
        <strain evidence="10">DSM 1565</strain>
    </source>
</reference>
<evidence type="ECO:0000259" key="8">
    <source>
        <dbReference type="Pfam" id="PF11967"/>
    </source>
</evidence>
<evidence type="ECO:0000256" key="1">
    <source>
        <dbReference type="ARBA" id="ARBA00007452"/>
    </source>
</evidence>
<dbReference type="NCBIfam" id="TIGR00613">
    <property type="entry name" value="reco"/>
    <property type="match status" value="1"/>
</dbReference>